<dbReference type="RefSeq" id="WP_237820707.1">
    <property type="nucleotide sequence ID" value="NZ_JAKLTQ010000006.1"/>
</dbReference>
<keyword evidence="3" id="KW-1185">Reference proteome</keyword>
<reference evidence="2" key="1">
    <citation type="submission" date="2022-01" db="EMBL/GenBank/DDBJ databases">
        <authorList>
            <person name="Jo J.-H."/>
            <person name="Im W.-T."/>
        </authorList>
    </citation>
    <scope>NUCLEOTIDE SEQUENCE</scope>
    <source>
        <strain evidence="2">I2-34</strain>
    </source>
</reference>
<evidence type="ECO:0000313" key="3">
    <source>
        <dbReference type="Proteomes" id="UP001165368"/>
    </source>
</evidence>
<accession>A0ABS9L706</accession>
<dbReference type="Gene3D" id="2.60.40.10">
    <property type="entry name" value="Immunoglobulins"/>
    <property type="match status" value="1"/>
</dbReference>
<dbReference type="InterPro" id="IPR014756">
    <property type="entry name" value="Ig_E-set"/>
</dbReference>
<dbReference type="Pfam" id="PF14065">
    <property type="entry name" value="Pvc16_N"/>
    <property type="match status" value="1"/>
</dbReference>
<evidence type="ECO:0000259" key="1">
    <source>
        <dbReference type="Pfam" id="PF14065"/>
    </source>
</evidence>
<dbReference type="SUPFAM" id="SSF81296">
    <property type="entry name" value="E set domains"/>
    <property type="match status" value="1"/>
</dbReference>
<evidence type="ECO:0000313" key="2">
    <source>
        <dbReference type="EMBL" id="MCG2622430.1"/>
    </source>
</evidence>
<comment type="caution">
    <text evidence="2">The sequence shown here is derived from an EMBL/GenBank/DDBJ whole genome shotgun (WGS) entry which is preliminary data.</text>
</comment>
<dbReference type="Proteomes" id="UP001165368">
    <property type="component" value="Unassembled WGS sequence"/>
</dbReference>
<proteinExistence type="predicted"/>
<protein>
    <submittedName>
        <fullName evidence="2">DUF4255 domain-containing protein</fullName>
    </submittedName>
</protein>
<dbReference type="InterPro" id="IPR025351">
    <property type="entry name" value="Pvc16_N"/>
</dbReference>
<gene>
    <name evidence="2" type="ORF">LVY72_10950</name>
</gene>
<dbReference type="EMBL" id="JAKLTQ010000006">
    <property type="protein sequence ID" value="MCG2622430.1"/>
    <property type="molecule type" value="Genomic_DNA"/>
</dbReference>
<dbReference type="InterPro" id="IPR013783">
    <property type="entry name" value="Ig-like_fold"/>
</dbReference>
<sequence>MSVSTAIGMVSTSLRNLLRGEMRLTPEVDVTVLAPDETGSSRRVNLFLYRIEENEYLANQDALAGPGNRLVPPPLSLSLFYLMTVYAPNDAAGGNVTAHEIMGEAMRVFRQHSPVPRGHLDPGLAGAREELRIVCRKLDAEELSRIWATFSQPFRLSVLYQVATVQLDAVPPAPLPVPARVRAVGVPTVRQPAAPPAILDMSPAHGPGGSSVSFTGVNLAGWRVAASIGGRTLLDAAAEGNTVAAVVPADLGPGVYEVRVEIPAAFRRTFLFEVAP</sequence>
<organism evidence="2 3">
    <name type="scientific">Arthrobacter hankyongi</name>
    <dbReference type="NCBI Taxonomy" id="2904801"/>
    <lineage>
        <taxon>Bacteria</taxon>
        <taxon>Bacillati</taxon>
        <taxon>Actinomycetota</taxon>
        <taxon>Actinomycetes</taxon>
        <taxon>Micrococcales</taxon>
        <taxon>Micrococcaceae</taxon>
        <taxon>Arthrobacter</taxon>
    </lineage>
</organism>
<feature type="domain" description="Pvc16 N-terminal" evidence="1">
    <location>
        <begin position="10"/>
        <end position="177"/>
    </location>
</feature>
<name>A0ABS9L706_9MICC</name>